<dbReference type="RefSeq" id="WP_009476677.1">
    <property type="nucleotide sequence ID" value="NZ_CP008947.1"/>
</dbReference>
<keyword evidence="1" id="KW-1133">Transmembrane helix</keyword>
<dbReference type="AlphaFoldDB" id="A0A076EVX9"/>
<feature type="transmembrane region" description="Helical" evidence="1">
    <location>
        <begin position="29"/>
        <end position="49"/>
    </location>
</feature>
<dbReference type="Proteomes" id="UP000028488">
    <property type="component" value="Chromosome"/>
</dbReference>
<feature type="transmembrane region" description="Helical" evidence="1">
    <location>
        <begin position="133"/>
        <end position="156"/>
    </location>
</feature>
<keyword evidence="1" id="KW-0812">Transmembrane</keyword>
<dbReference type="eggNOG" id="ENOG50321KA">
    <property type="taxonomic scope" value="Bacteria"/>
</dbReference>
<gene>
    <name evidence="2" type="ORF">EP51_23740</name>
</gene>
<sequence length="160" mass="17982">MANPAPRRPTDPEALYRVVAARRLQYENLLWQVPALSLTAQAFLFSIALGQGVDTWARIFSAVLALNLSVISIMLMASHRQAEIRDVQWLDRFEQDELGAGDWGPHGAAFRKPYETKLDAGWFGNLIHLRLMFYVWIVGLGIFGVVAISMIVRTILTTVL</sequence>
<protein>
    <submittedName>
        <fullName evidence="2">Membrane protein</fullName>
    </submittedName>
</protein>
<evidence type="ECO:0000313" key="3">
    <source>
        <dbReference type="Proteomes" id="UP000028488"/>
    </source>
</evidence>
<evidence type="ECO:0000256" key="1">
    <source>
        <dbReference type="SAM" id="Phobius"/>
    </source>
</evidence>
<accession>A0A076EVX9</accession>
<reference evidence="2 3" key="1">
    <citation type="submission" date="2014-07" db="EMBL/GenBank/DDBJ databases">
        <title>Genome Sequence of Rhodococcus opacus Strain R7, a Biodegrader of Mono- and Polycyclic Aromatic Hydrocarbons.</title>
        <authorList>
            <person name="Di Gennaro P."/>
            <person name="Zampolli J."/>
            <person name="Presti I."/>
            <person name="Cappelletti M."/>
            <person name="D'Ursi P."/>
            <person name="Orro A."/>
            <person name="Mezzelani A."/>
            <person name="Milanesi L."/>
        </authorList>
    </citation>
    <scope>NUCLEOTIDE SEQUENCE [LARGE SCALE GENOMIC DNA]</scope>
    <source>
        <strain evidence="2 3">R7</strain>
    </source>
</reference>
<proteinExistence type="predicted"/>
<name>A0A076EVX9_RHOOP</name>
<keyword evidence="1" id="KW-0472">Membrane</keyword>
<organism evidence="2 3">
    <name type="scientific">Rhodococcus opacus</name>
    <name type="common">Nocardia opaca</name>
    <dbReference type="NCBI Taxonomy" id="37919"/>
    <lineage>
        <taxon>Bacteria</taxon>
        <taxon>Bacillati</taxon>
        <taxon>Actinomycetota</taxon>
        <taxon>Actinomycetes</taxon>
        <taxon>Mycobacteriales</taxon>
        <taxon>Nocardiaceae</taxon>
        <taxon>Rhodococcus</taxon>
    </lineage>
</organism>
<evidence type="ECO:0000313" key="2">
    <source>
        <dbReference type="EMBL" id="AII07504.1"/>
    </source>
</evidence>
<dbReference type="EMBL" id="CP008947">
    <property type="protein sequence ID" value="AII07504.1"/>
    <property type="molecule type" value="Genomic_DNA"/>
</dbReference>
<feature type="transmembrane region" description="Helical" evidence="1">
    <location>
        <begin position="55"/>
        <end position="77"/>
    </location>
</feature>